<evidence type="ECO:0000256" key="2">
    <source>
        <dbReference type="ARBA" id="ARBA00022729"/>
    </source>
</evidence>
<dbReference type="AlphaFoldDB" id="A0A9W6N9F5"/>
<dbReference type="InterPro" id="IPR028081">
    <property type="entry name" value="Leu-bd"/>
</dbReference>
<evidence type="ECO:0000313" key="7">
    <source>
        <dbReference type="Proteomes" id="UP001143330"/>
    </source>
</evidence>
<evidence type="ECO:0000256" key="3">
    <source>
        <dbReference type="ARBA" id="ARBA00022970"/>
    </source>
</evidence>
<reference evidence="6" key="2">
    <citation type="submission" date="2023-01" db="EMBL/GenBank/DDBJ databases">
        <authorList>
            <person name="Sun Q."/>
            <person name="Evtushenko L."/>
        </authorList>
    </citation>
    <scope>NUCLEOTIDE SEQUENCE</scope>
    <source>
        <strain evidence="6">VKM B-2789</strain>
    </source>
</reference>
<evidence type="ECO:0000256" key="1">
    <source>
        <dbReference type="ARBA" id="ARBA00010062"/>
    </source>
</evidence>
<comment type="caution">
    <text evidence="6">The sequence shown here is derived from an EMBL/GenBank/DDBJ whole genome shotgun (WGS) entry which is preliminary data.</text>
</comment>
<evidence type="ECO:0000259" key="5">
    <source>
        <dbReference type="Pfam" id="PF13458"/>
    </source>
</evidence>
<feature type="signal peptide" evidence="4">
    <location>
        <begin position="1"/>
        <end position="25"/>
    </location>
</feature>
<evidence type="ECO:0000313" key="6">
    <source>
        <dbReference type="EMBL" id="GLK83394.1"/>
    </source>
</evidence>
<dbReference type="Gene3D" id="3.40.50.2300">
    <property type="match status" value="2"/>
</dbReference>
<protein>
    <submittedName>
        <fullName evidence="6">ABC transporter substrate-binding protein</fullName>
    </submittedName>
</protein>
<dbReference type="PANTHER" id="PTHR30483">
    <property type="entry name" value="LEUCINE-SPECIFIC-BINDING PROTEIN"/>
    <property type="match status" value="1"/>
</dbReference>
<evidence type="ECO:0000256" key="4">
    <source>
        <dbReference type="SAM" id="SignalP"/>
    </source>
</evidence>
<dbReference type="PANTHER" id="PTHR30483:SF37">
    <property type="entry name" value="ABC TRANSPORTER SUBSTRATE-BINDING PROTEIN"/>
    <property type="match status" value="1"/>
</dbReference>
<comment type="similarity">
    <text evidence="1">Belongs to the leucine-binding protein family.</text>
</comment>
<dbReference type="Proteomes" id="UP001143330">
    <property type="component" value="Unassembled WGS sequence"/>
</dbReference>
<keyword evidence="2 4" id="KW-0732">Signal</keyword>
<name>A0A9W6N9F5_9HYPH</name>
<dbReference type="GO" id="GO:0006865">
    <property type="term" value="P:amino acid transport"/>
    <property type="evidence" value="ECO:0007669"/>
    <property type="project" value="UniProtKB-KW"/>
</dbReference>
<proteinExistence type="inferred from homology"/>
<dbReference type="CDD" id="cd06330">
    <property type="entry name" value="PBP1_As_SBP-like"/>
    <property type="match status" value="1"/>
</dbReference>
<organism evidence="6 7">
    <name type="scientific">Ancylobacter defluvii</name>
    <dbReference type="NCBI Taxonomy" id="1282440"/>
    <lineage>
        <taxon>Bacteria</taxon>
        <taxon>Pseudomonadati</taxon>
        <taxon>Pseudomonadota</taxon>
        <taxon>Alphaproteobacteria</taxon>
        <taxon>Hyphomicrobiales</taxon>
        <taxon>Xanthobacteraceae</taxon>
        <taxon>Ancylobacter</taxon>
    </lineage>
</organism>
<reference evidence="6" key="1">
    <citation type="journal article" date="2014" name="Int. J. Syst. Evol. Microbiol.">
        <title>Complete genome sequence of Corynebacterium casei LMG S-19264T (=DSM 44701T), isolated from a smear-ripened cheese.</title>
        <authorList>
            <consortium name="US DOE Joint Genome Institute (JGI-PGF)"/>
            <person name="Walter F."/>
            <person name="Albersmeier A."/>
            <person name="Kalinowski J."/>
            <person name="Ruckert C."/>
        </authorList>
    </citation>
    <scope>NUCLEOTIDE SEQUENCE</scope>
    <source>
        <strain evidence="6">VKM B-2789</strain>
    </source>
</reference>
<keyword evidence="3" id="KW-0813">Transport</keyword>
<dbReference type="InterPro" id="IPR051010">
    <property type="entry name" value="BCAA_transport"/>
</dbReference>
<keyword evidence="3" id="KW-0029">Amino-acid transport</keyword>
<dbReference type="Pfam" id="PF13458">
    <property type="entry name" value="Peripla_BP_6"/>
    <property type="match status" value="1"/>
</dbReference>
<dbReference type="EMBL" id="BSFM01000006">
    <property type="protein sequence ID" value="GLK83394.1"/>
    <property type="molecule type" value="Genomic_DNA"/>
</dbReference>
<dbReference type="SUPFAM" id="SSF53822">
    <property type="entry name" value="Periplasmic binding protein-like I"/>
    <property type="match status" value="1"/>
</dbReference>
<feature type="chain" id="PRO_5040753271" evidence="4">
    <location>
        <begin position="26"/>
        <end position="430"/>
    </location>
</feature>
<accession>A0A9W6N9F5</accession>
<feature type="domain" description="Leucine-binding protein" evidence="5">
    <location>
        <begin position="30"/>
        <end position="392"/>
    </location>
</feature>
<dbReference type="RefSeq" id="WP_246547645.1">
    <property type="nucleotide sequence ID" value="NZ_BSFM01000006.1"/>
</dbReference>
<gene>
    <name evidence="6" type="ORF">GCM10017653_14630</name>
</gene>
<keyword evidence="7" id="KW-1185">Reference proteome</keyword>
<dbReference type="InterPro" id="IPR028082">
    <property type="entry name" value="Peripla_BP_I"/>
</dbReference>
<sequence>MNFARLMTSLACTALVAAAPLAAHAQADKPFKIGVPTFLSGAAAGPFGIPAKNAAEIFAAAANAGELPAPYDKKGFGGRPIELVVIDEAGGTTKQVSEFRNLVEQQGVDMVVGYTSSGDCLAVAPVAEEMKTLTLFFDCGTPRIFEAADYQYVFRPVATATMDNVGAALYVSEKLPEFKSYAGINQNYAWGQDAWADFEGTLKSAKPDAKLTTSQMPKLGAGQYNAEISAILGSKPDVVHSSFWGGDLEGLILQGAPRGLFKNSVVVLTSGETALHRQAKQIPDGTIIGARGPNGIFAPENTYNTWFRKAYNDKTKEWPSYPSYHMVQSLMAAKLAYEKAQGGDAAKVPTKEDVAKALTGLSFEGPSGKVEMSLGKGHQAVQEMVYGRVKKDADGNIGFVDVVRYAPERVNPPEGVSSADWIKAGLKAAN</sequence>